<evidence type="ECO:0000256" key="3">
    <source>
        <dbReference type="ARBA" id="ARBA00017677"/>
    </source>
</evidence>
<dbReference type="Pfam" id="PF00583">
    <property type="entry name" value="Acetyltransf_1"/>
    <property type="match status" value="1"/>
</dbReference>
<dbReference type="NCBIfam" id="NF043067">
    <property type="entry name" value="AAC_6p_group_E"/>
    <property type="match status" value="1"/>
</dbReference>
<evidence type="ECO:0000256" key="2">
    <source>
        <dbReference type="ARBA" id="ARBA00012888"/>
    </source>
</evidence>
<proteinExistence type="predicted"/>
<comment type="catalytic activity">
    <reaction evidence="8">
        <text>kanamycin B + acetyl-CoA = N(6')-acetylkanamycin B + CoA + H(+)</text>
        <dbReference type="Rhea" id="RHEA:16449"/>
        <dbReference type="ChEBI" id="CHEBI:15378"/>
        <dbReference type="ChEBI" id="CHEBI:57287"/>
        <dbReference type="ChEBI" id="CHEBI:57288"/>
        <dbReference type="ChEBI" id="CHEBI:58390"/>
        <dbReference type="ChEBI" id="CHEBI:58549"/>
        <dbReference type="EC" id="2.3.1.82"/>
    </reaction>
</comment>
<evidence type="ECO:0000259" key="9">
    <source>
        <dbReference type="PROSITE" id="PS51186"/>
    </source>
</evidence>
<dbReference type="Gene3D" id="3.40.630.30">
    <property type="match status" value="1"/>
</dbReference>
<evidence type="ECO:0000256" key="7">
    <source>
        <dbReference type="ARBA" id="ARBA00029660"/>
    </source>
</evidence>
<evidence type="ECO:0000256" key="6">
    <source>
        <dbReference type="ARBA" id="ARBA00023315"/>
    </source>
</evidence>
<accession>A0A645A781</accession>
<evidence type="ECO:0000256" key="5">
    <source>
        <dbReference type="ARBA" id="ARBA00023251"/>
    </source>
</evidence>
<dbReference type="GO" id="GO:0046677">
    <property type="term" value="P:response to antibiotic"/>
    <property type="evidence" value="ECO:0007669"/>
    <property type="project" value="UniProtKB-KW"/>
</dbReference>
<dbReference type="GO" id="GO:0047663">
    <property type="term" value="F:aminoglycoside 6'-N-acetyltransferase activity"/>
    <property type="evidence" value="ECO:0007669"/>
    <property type="project" value="UniProtKB-EC"/>
</dbReference>
<dbReference type="EC" id="2.3.1.82" evidence="2"/>
<sequence length="149" mass="16769">MVRKAAIEDLNSLARLAVQLWPSHAFEALKQELEGSLGNHNTAFFLYFDGDLPAGFAQCQLRHDYVEGTHSSPVGYLEGVFVQESHRGRGIAAELLSQCERWAAENGCFEFASDCELANEASYAFHTRHGFREVNRVICFCKKLQPEQD</sequence>
<name>A0A645A781_9ZZZZ</name>
<evidence type="ECO:0000256" key="1">
    <source>
        <dbReference type="ARBA" id="ARBA00011738"/>
    </source>
</evidence>
<dbReference type="PANTHER" id="PTHR43877:SF2">
    <property type="entry name" value="AMINOALKYLPHOSPHONATE N-ACETYLTRANSFERASE-RELATED"/>
    <property type="match status" value="1"/>
</dbReference>
<dbReference type="CDD" id="cd04301">
    <property type="entry name" value="NAT_SF"/>
    <property type="match status" value="1"/>
</dbReference>
<protein>
    <recommendedName>
        <fullName evidence="3">Aminoglycoside N(6')-acetyltransferase type 1</fullName>
        <ecNumber evidence="2">2.3.1.82</ecNumber>
    </recommendedName>
    <alternativeName>
        <fullName evidence="7">Aminoglycoside resistance protein</fullName>
    </alternativeName>
</protein>
<dbReference type="InterPro" id="IPR050832">
    <property type="entry name" value="Bact_Acetyltransf"/>
</dbReference>
<evidence type="ECO:0000256" key="8">
    <source>
        <dbReference type="ARBA" id="ARBA00048923"/>
    </source>
</evidence>
<dbReference type="AlphaFoldDB" id="A0A645A781"/>
<dbReference type="PANTHER" id="PTHR43877">
    <property type="entry name" value="AMINOALKYLPHOSPHONATE N-ACETYLTRANSFERASE-RELATED-RELATED"/>
    <property type="match status" value="1"/>
</dbReference>
<dbReference type="InterPro" id="IPR016181">
    <property type="entry name" value="Acyl_CoA_acyltransferase"/>
</dbReference>
<dbReference type="SUPFAM" id="SSF55729">
    <property type="entry name" value="Acyl-CoA N-acyltransferases (Nat)"/>
    <property type="match status" value="1"/>
</dbReference>
<keyword evidence="5" id="KW-0046">Antibiotic resistance</keyword>
<keyword evidence="6 10" id="KW-0012">Acyltransferase</keyword>
<gene>
    <name evidence="10" type="ORF">SDC9_94874</name>
</gene>
<dbReference type="PROSITE" id="PS51186">
    <property type="entry name" value="GNAT"/>
    <property type="match status" value="1"/>
</dbReference>
<evidence type="ECO:0000313" key="10">
    <source>
        <dbReference type="EMBL" id="MPM48151.1"/>
    </source>
</evidence>
<comment type="subunit">
    <text evidence="1">Homodimer.</text>
</comment>
<keyword evidence="4 10" id="KW-0808">Transferase</keyword>
<reference evidence="10" key="1">
    <citation type="submission" date="2019-08" db="EMBL/GenBank/DDBJ databases">
        <authorList>
            <person name="Kucharzyk K."/>
            <person name="Murdoch R.W."/>
            <person name="Higgins S."/>
            <person name="Loffler F."/>
        </authorList>
    </citation>
    <scope>NUCLEOTIDE SEQUENCE</scope>
</reference>
<comment type="caution">
    <text evidence="10">The sequence shown here is derived from an EMBL/GenBank/DDBJ whole genome shotgun (WGS) entry which is preliminary data.</text>
</comment>
<dbReference type="PIRSF" id="PIRSF000452">
    <property type="entry name" value="6-N-acetyltransf"/>
    <property type="match status" value="1"/>
</dbReference>
<organism evidence="10">
    <name type="scientific">bioreactor metagenome</name>
    <dbReference type="NCBI Taxonomy" id="1076179"/>
    <lineage>
        <taxon>unclassified sequences</taxon>
        <taxon>metagenomes</taxon>
        <taxon>ecological metagenomes</taxon>
    </lineage>
</organism>
<dbReference type="InterPro" id="IPR024170">
    <property type="entry name" value="Aminoglycoside_N6-AcTrfrase"/>
</dbReference>
<evidence type="ECO:0000256" key="4">
    <source>
        <dbReference type="ARBA" id="ARBA00022679"/>
    </source>
</evidence>
<dbReference type="EMBL" id="VSSQ01011973">
    <property type="protein sequence ID" value="MPM48151.1"/>
    <property type="molecule type" value="Genomic_DNA"/>
</dbReference>
<feature type="domain" description="N-acetyltransferase" evidence="9">
    <location>
        <begin position="1"/>
        <end position="149"/>
    </location>
</feature>
<dbReference type="InterPro" id="IPR000182">
    <property type="entry name" value="GNAT_dom"/>
</dbReference>